<dbReference type="CDD" id="cd10030">
    <property type="entry name" value="UDG-F4_TTUDGA_SPO1dp_like"/>
    <property type="match status" value="1"/>
</dbReference>
<dbReference type="Proteomes" id="UP000194137">
    <property type="component" value="Chromosome"/>
</dbReference>
<dbReference type="NCBIfam" id="TIGR00758">
    <property type="entry name" value="UDG_fam4"/>
    <property type="match status" value="1"/>
</dbReference>
<dbReference type="EMBL" id="CP021112">
    <property type="protein sequence ID" value="ARQ00084.1"/>
    <property type="molecule type" value="Genomic_DNA"/>
</dbReference>
<dbReference type="SMART" id="SM00986">
    <property type="entry name" value="UDG"/>
    <property type="match status" value="1"/>
</dbReference>
<proteinExistence type="inferred from homology"/>
<evidence type="ECO:0000256" key="3">
    <source>
        <dbReference type="ARBA" id="ARBA00022485"/>
    </source>
</evidence>
<evidence type="ECO:0000256" key="1">
    <source>
        <dbReference type="ARBA" id="ARBA00006521"/>
    </source>
</evidence>
<accession>A0A1W6ZRR8</accession>
<dbReference type="STRING" id="1235591.CAK95_14075"/>
<keyword evidence="9" id="KW-0234">DNA repair</keyword>
<keyword evidence="6" id="KW-0378">Hydrolase</keyword>
<keyword evidence="3" id="KW-0004">4Fe-4S</keyword>
<dbReference type="InterPro" id="IPR051536">
    <property type="entry name" value="UDG_Type-4/5"/>
</dbReference>
<dbReference type="Gene3D" id="3.40.470.10">
    <property type="entry name" value="Uracil-DNA glycosylase-like domain"/>
    <property type="match status" value="1"/>
</dbReference>
<keyword evidence="4" id="KW-0479">Metal-binding</keyword>
<evidence type="ECO:0000256" key="2">
    <source>
        <dbReference type="ARBA" id="ARBA00019403"/>
    </source>
</evidence>
<dbReference type="AlphaFoldDB" id="A0A1W6ZRR8"/>
<evidence type="ECO:0000256" key="8">
    <source>
        <dbReference type="ARBA" id="ARBA00023014"/>
    </source>
</evidence>
<dbReference type="SUPFAM" id="SSF52141">
    <property type="entry name" value="Uracil-DNA glycosylase-like"/>
    <property type="match status" value="1"/>
</dbReference>
<name>A0A1W6ZRR8_9HYPH</name>
<gene>
    <name evidence="10" type="ORF">CAK95_14075</name>
</gene>
<keyword evidence="7" id="KW-0408">Iron</keyword>
<reference evidence="10 11" key="1">
    <citation type="submission" date="2017-05" db="EMBL/GenBank/DDBJ databases">
        <title>Full genome sequence of Pseudorhodoplanes sinuspersici.</title>
        <authorList>
            <person name="Dastgheib S.M.M."/>
            <person name="Shavandi M."/>
            <person name="Tirandaz H."/>
        </authorList>
    </citation>
    <scope>NUCLEOTIDE SEQUENCE [LARGE SCALE GENOMIC DNA]</scope>
    <source>
        <strain evidence="10 11">RIPI110</strain>
    </source>
</reference>
<dbReference type="GO" id="GO:0046872">
    <property type="term" value="F:metal ion binding"/>
    <property type="evidence" value="ECO:0007669"/>
    <property type="project" value="UniProtKB-KW"/>
</dbReference>
<dbReference type="Pfam" id="PF03167">
    <property type="entry name" value="UDG"/>
    <property type="match status" value="1"/>
</dbReference>
<evidence type="ECO:0000256" key="7">
    <source>
        <dbReference type="ARBA" id="ARBA00023004"/>
    </source>
</evidence>
<dbReference type="InterPro" id="IPR036895">
    <property type="entry name" value="Uracil-DNA_glycosylase-like_sf"/>
</dbReference>
<dbReference type="GO" id="GO:0006281">
    <property type="term" value="P:DNA repair"/>
    <property type="evidence" value="ECO:0007669"/>
    <property type="project" value="UniProtKB-KW"/>
</dbReference>
<protein>
    <recommendedName>
        <fullName evidence="2">Type-4 uracil-DNA glycosylase</fullName>
    </recommendedName>
</protein>
<dbReference type="InterPro" id="IPR005273">
    <property type="entry name" value="Ura-DNA_glyco_family4"/>
</dbReference>
<dbReference type="NCBIfam" id="TIGR03914">
    <property type="entry name" value="UDG_fam_dom"/>
    <property type="match status" value="1"/>
</dbReference>
<evidence type="ECO:0000256" key="9">
    <source>
        <dbReference type="ARBA" id="ARBA00023204"/>
    </source>
</evidence>
<dbReference type="RefSeq" id="WP_086088483.1">
    <property type="nucleotide sequence ID" value="NZ_CP021112.1"/>
</dbReference>
<dbReference type="SMART" id="SM00987">
    <property type="entry name" value="UreE_C"/>
    <property type="match status" value="1"/>
</dbReference>
<sequence length="219" mass="24056">MRTVAQPDVLARQGRNDETGHATGSLTAMRQEAEHCTRCPLYRNATQTVFGEGPRNAPVVFVGEQPGDQEDLAGKPFVGPAGRMFDKAMEEAGLDRSRAYVTNAVKHFKFEPRGKRRLHKRPNAGEVRACRFWLEGELAAIKPDLVVALGATAAQALALQAVAVTKMRGPFSFPQHKGFITVHPSSLLRAPDEESRQLAYRAFLKDLKRIGDLAPAIRA</sequence>
<evidence type="ECO:0000256" key="6">
    <source>
        <dbReference type="ARBA" id="ARBA00022801"/>
    </source>
</evidence>
<dbReference type="GO" id="GO:0097506">
    <property type="term" value="F:deaminated base DNA N-glycosylase activity"/>
    <property type="evidence" value="ECO:0007669"/>
    <property type="project" value="UniProtKB-ARBA"/>
</dbReference>
<evidence type="ECO:0000313" key="10">
    <source>
        <dbReference type="EMBL" id="ARQ00084.1"/>
    </source>
</evidence>
<dbReference type="KEGG" id="psin:CAK95_14075"/>
<organism evidence="10 11">
    <name type="scientific">Pseudorhodoplanes sinuspersici</name>
    <dbReference type="NCBI Taxonomy" id="1235591"/>
    <lineage>
        <taxon>Bacteria</taxon>
        <taxon>Pseudomonadati</taxon>
        <taxon>Pseudomonadota</taxon>
        <taxon>Alphaproteobacteria</taxon>
        <taxon>Hyphomicrobiales</taxon>
        <taxon>Pseudorhodoplanes</taxon>
    </lineage>
</organism>
<evidence type="ECO:0000256" key="5">
    <source>
        <dbReference type="ARBA" id="ARBA00022763"/>
    </source>
</evidence>
<dbReference type="PANTHER" id="PTHR33693:SF9">
    <property type="entry name" value="TYPE-4 URACIL-DNA GLYCOSYLASE"/>
    <property type="match status" value="1"/>
</dbReference>
<dbReference type="InterPro" id="IPR005122">
    <property type="entry name" value="Uracil-DNA_glycosylase-like"/>
</dbReference>
<dbReference type="OrthoDB" id="5290748at2"/>
<evidence type="ECO:0000256" key="4">
    <source>
        <dbReference type="ARBA" id="ARBA00022723"/>
    </source>
</evidence>
<keyword evidence="5" id="KW-0227">DNA damage</keyword>
<dbReference type="GO" id="GO:0051539">
    <property type="term" value="F:4 iron, 4 sulfur cluster binding"/>
    <property type="evidence" value="ECO:0007669"/>
    <property type="project" value="UniProtKB-KW"/>
</dbReference>
<keyword evidence="8" id="KW-0411">Iron-sulfur</keyword>
<keyword evidence="11" id="KW-1185">Reference proteome</keyword>
<evidence type="ECO:0000313" key="11">
    <source>
        <dbReference type="Proteomes" id="UP000194137"/>
    </source>
</evidence>
<comment type="similarity">
    <text evidence="1">Belongs to the uracil-DNA glycosylase (UDG) superfamily. Type 4 (UDGa) family.</text>
</comment>
<dbReference type="PANTHER" id="PTHR33693">
    <property type="entry name" value="TYPE-5 URACIL-DNA GLYCOSYLASE"/>
    <property type="match status" value="1"/>
</dbReference>